<dbReference type="eggNOG" id="COG0526">
    <property type="taxonomic scope" value="Bacteria"/>
</dbReference>
<dbReference type="EMBL" id="CP007139">
    <property type="protein sequence ID" value="AIE83463.1"/>
    <property type="molecule type" value="Genomic_DNA"/>
</dbReference>
<dbReference type="PANTHER" id="PTHR42852">
    <property type="entry name" value="THIOL:DISULFIDE INTERCHANGE PROTEIN DSBE"/>
    <property type="match status" value="1"/>
</dbReference>
<dbReference type="Proteomes" id="UP000027982">
    <property type="component" value="Chromosome"/>
</dbReference>
<dbReference type="PROSITE" id="PS51352">
    <property type="entry name" value="THIOREDOXIN_2"/>
    <property type="match status" value="1"/>
</dbReference>
<dbReference type="InterPro" id="IPR036249">
    <property type="entry name" value="Thioredoxin-like_sf"/>
</dbReference>
<dbReference type="InterPro" id="IPR013766">
    <property type="entry name" value="Thioredoxin_domain"/>
</dbReference>
<dbReference type="Gene3D" id="3.40.30.10">
    <property type="entry name" value="Glutaredoxin"/>
    <property type="match status" value="1"/>
</dbReference>
<dbReference type="PROSITE" id="PS00194">
    <property type="entry name" value="THIOREDOXIN_1"/>
    <property type="match status" value="1"/>
</dbReference>
<dbReference type="GO" id="GO:0016491">
    <property type="term" value="F:oxidoreductase activity"/>
    <property type="evidence" value="ECO:0007669"/>
    <property type="project" value="InterPro"/>
</dbReference>
<proteinExistence type="predicted"/>
<feature type="domain" description="Thioredoxin" evidence="1">
    <location>
        <begin position="10"/>
        <end position="163"/>
    </location>
</feature>
<dbReference type="STRING" id="661478.OP10G_0095"/>
<dbReference type="InterPro" id="IPR017937">
    <property type="entry name" value="Thioredoxin_CS"/>
</dbReference>
<dbReference type="InterPro" id="IPR011990">
    <property type="entry name" value="TPR-like_helical_dom_sf"/>
</dbReference>
<sequence>MAQKPATRSIGIGDTAPPLKVAKWLKGTPVKSLGKGKIHVVEFWATWCGPCKVSIPHLTELAHKYKGKATFTGVSVWEHHAPGDVSYLKNVDSFVKEMGEKMDYNIAAEGTEGAMAASWMTAAGQDGIPTAFVIDPKGKIAWIGHPMDGLDEAVGKMIAGKLDVKAEAEKARKQKEENAKRELMYAPLKAKLVAKDHRGAVEEVDKLIAAHPEMKNQFAMFRFMEQLKFDEAAAQKTAAELGDGMLKDSAEGLNQIAWTLVDEKTGVKNLDTALALRLATRAADLTKHEEPNILDTLAVAYFRAGQMDEALATEKKAVSIAEGTKEFDAASLKEMKARLEQYTKAKG</sequence>
<dbReference type="CDD" id="cd02966">
    <property type="entry name" value="TlpA_like_family"/>
    <property type="match status" value="1"/>
</dbReference>
<dbReference type="SUPFAM" id="SSF52833">
    <property type="entry name" value="Thioredoxin-like"/>
    <property type="match status" value="1"/>
</dbReference>
<accession>A0A068NIN4</accession>
<reference evidence="2 3" key="1">
    <citation type="journal article" date="2014" name="PLoS ONE">
        <title>The first complete genome sequence of the class fimbriimonadia in the phylum armatimonadetes.</title>
        <authorList>
            <person name="Hu Z.Y."/>
            <person name="Wang Y.Z."/>
            <person name="Im W.T."/>
            <person name="Wang S.Y."/>
            <person name="Zhao G.P."/>
            <person name="Zheng H.J."/>
            <person name="Quan Z.X."/>
        </authorList>
    </citation>
    <scope>NUCLEOTIDE SEQUENCE [LARGE SCALE GENOMIC DNA]</scope>
    <source>
        <strain evidence="2">Gsoil 348</strain>
    </source>
</reference>
<evidence type="ECO:0000313" key="2">
    <source>
        <dbReference type="EMBL" id="AIE83463.1"/>
    </source>
</evidence>
<dbReference type="InterPro" id="IPR000866">
    <property type="entry name" value="AhpC/TSA"/>
</dbReference>
<dbReference type="GO" id="GO:0006950">
    <property type="term" value="P:response to stress"/>
    <property type="evidence" value="ECO:0007669"/>
    <property type="project" value="UniProtKB-ARBA"/>
</dbReference>
<evidence type="ECO:0000313" key="3">
    <source>
        <dbReference type="Proteomes" id="UP000027982"/>
    </source>
</evidence>
<name>A0A068NIN4_FIMGI</name>
<keyword evidence="3" id="KW-1185">Reference proteome</keyword>
<dbReference type="HOGENOM" id="CLU_056135_0_0_0"/>
<dbReference type="GO" id="GO:0016209">
    <property type="term" value="F:antioxidant activity"/>
    <property type="evidence" value="ECO:0007669"/>
    <property type="project" value="InterPro"/>
</dbReference>
<gene>
    <name evidence="2" type="ORF">OP10G_0095</name>
</gene>
<dbReference type="Pfam" id="PF00578">
    <property type="entry name" value="AhpC-TSA"/>
    <property type="match status" value="1"/>
</dbReference>
<dbReference type="Gene3D" id="1.25.40.10">
    <property type="entry name" value="Tetratricopeptide repeat domain"/>
    <property type="match status" value="1"/>
</dbReference>
<dbReference type="KEGG" id="fgi:OP10G_0095"/>
<organism evidence="2 3">
    <name type="scientific">Fimbriimonas ginsengisoli Gsoil 348</name>
    <dbReference type="NCBI Taxonomy" id="661478"/>
    <lineage>
        <taxon>Bacteria</taxon>
        <taxon>Bacillati</taxon>
        <taxon>Armatimonadota</taxon>
        <taxon>Fimbriimonadia</taxon>
        <taxon>Fimbriimonadales</taxon>
        <taxon>Fimbriimonadaceae</taxon>
        <taxon>Fimbriimonas</taxon>
    </lineage>
</organism>
<dbReference type="InterPro" id="IPR050553">
    <property type="entry name" value="Thioredoxin_ResA/DsbE_sf"/>
</dbReference>
<dbReference type="AlphaFoldDB" id="A0A068NIN4"/>
<evidence type="ECO:0000259" key="1">
    <source>
        <dbReference type="PROSITE" id="PS51352"/>
    </source>
</evidence>
<protein>
    <submittedName>
        <fullName evidence="2">Thiol-disulfide isomerase-like thioredoxin</fullName>
    </submittedName>
</protein>
<dbReference type="PANTHER" id="PTHR42852:SF18">
    <property type="entry name" value="CHROMOSOME UNDETERMINED SCAFFOLD_47, WHOLE GENOME SHOTGUN SEQUENCE"/>
    <property type="match status" value="1"/>
</dbReference>
<dbReference type="GO" id="GO:0016853">
    <property type="term" value="F:isomerase activity"/>
    <property type="evidence" value="ECO:0007669"/>
    <property type="project" value="UniProtKB-KW"/>
</dbReference>
<keyword evidence="2" id="KW-0413">Isomerase</keyword>